<proteinExistence type="predicted"/>
<keyword evidence="2" id="KW-1185">Reference proteome</keyword>
<name>A0A2V3DWM3_9MICC</name>
<gene>
    <name evidence="1" type="ORF">CVS29_01465</name>
</gene>
<organism evidence="1 2">
    <name type="scientific">Arthrobacter psychrochitiniphilus</name>
    <dbReference type="NCBI Taxonomy" id="291045"/>
    <lineage>
        <taxon>Bacteria</taxon>
        <taxon>Bacillati</taxon>
        <taxon>Actinomycetota</taxon>
        <taxon>Actinomycetes</taxon>
        <taxon>Micrococcales</taxon>
        <taxon>Micrococcaceae</taxon>
        <taxon>Arthrobacter</taxon>
    </lineage>
</organism>
<comment type="caution">
    <text evidence="1">The sequence shown here is derived from an EMBL/GenBank/DDBJ whole genome shotgun (WGS) entry which is preliminary data.</text>
</comment>
<accession>A0A2V3DWM3</accession>
<dbReference type="EMBL" id="QHLZ01000001">
    <property type="protein sequence ID" value="PXA69265.1"/>
    <property type="molecule type" value="Genomic_DNA"/>
</dbReference>
<dbReference type="OrthoDB" id="6712920at2"/>
<dbReference type="NCBIfam" id="NF033493">
    <property type="entry name" value="MetS_like_NSS"/>
    <property type="match status" value="1"/>
</dbReference>
<evidence type="ECO:0000313" key="2">
    <source>
        <dbReference type="Proteomes" id="UP000246303"/>
    </source>
</evidence>
<dbReference type="RefSeq" id="WP_110104552.1">
    <property type="nucleotide sequence ID" value="NZ_JACBZZ010000001.1"/>
</dbReference>
<evidence type="ECO:0000313" key="1">
    <source>
        <dbReference type="EMBL" id="PXA69265.1"/>
    </source>
</evidence>
<dbReference type="AlphaFoldDB" id="A0A2V3DWM3"/>
<reference evidence="1 2" key="1">
    <citation type="submission" date="2018-05" db="EMBL/GenBank/DDBJ databases">
        <title>Genetic diversity of glacier-inhabiting Cryobacterium bacteria in China and description of Cryobacterium mengkeensis sp. nov. and Arthrobacter glacialis sp. nov.</title>
        <authorList>
            <person name="Liu Q."/>
            <person name="Xin Y.-H."/>
        </authorList>
    </citation>
    <scope>NUCLEOTIDE SEQUENCE [LARGE SCALE GENOMIC DNA]</scope>
    <source>
        <strain evidence="1 2">GP3</strain>
    </source>
</reference>
<protein>
    <submittedName>
        <fullName evidence="1">Putative methionine/alanine importer small subunit</fullName>
    </submittedName>
</protein>
<dbReference type="Proteomes" id="UP000246303">
    <property type="component" value="Unassembled WGS sequence"/>
</dbReference>
<sequence length="45" mass="4962">MTPVAITMMIIAVLTIGGGFSLALWNLARHPEEDEQLPEDLPQEL</sequence>